<name>D7B200_NOCDD</name>
<dbReference type="RefSeq" id="WP_013152228.1">
    <property type="nucleotide sequence ID" value="NC_014210.1"/>
</dbReference>
<evidence type="ECO:0000256" key="3">
    <source>
        <dbReference type="SAM" id="MobiDB-lite"/>
    </source>
</evidence>
<dbReference type="PANTHER" id="PTHR43639">
    <property type="entry name" value="OXIDOREDUCTASE, SHORT-CHAIN DEHYDROGENASE/REDUCTASE FAMILY (AFU_ORTHOLOGUE AFUA_5G02870)"/>
    <property type="match status" value="1"/>
</dbReference>
<evidence type="ECO:0000256" key="2">
    <source>
        <dbReference type="ARBA" id="ARBA00023002"/>
    </source>
</evidence>
<sequence>MSGVLDGRRALVTGGGRGIGAAIALRLARDGAAVAISYHSDAESAAATAAAIAERTGGKAVIVQADTGDARDAERVVDEAAELLGGLDILVNNAGILDPSSAVIDDLDPAVAGRVLDVNVRGPLLASRAAARHLGEGGRIVNLGSCVGERVPGAGYTVYATSKAAITGMTKALARDLGPRGITVNEVAPGATDTDMNPQDGPNSAPQKEASPLGRFATPEEVADAVAYLVSPSAGFTTGARLGVDGGRNA</sequence>
<accession>D7B200</accession>
<evidence type="ECO:0000256" key="1">
    <source>
        <dbReference type="ARBA" id="ARBA00006484"/>
    </source>
</evidence>
<comment type="similarity">
    <text evidence="1">Belongs to the short-chain dehydrogenases/reductases (SDR) family.</text>
</comment>
<dbReference type="EMBL" id="CP002040">
    <property type="protein sequence ID" value="ADH66621.1"/>
    <property type="molecule type" value="Genomic_DNA"/>
</dbReference>
<dbReference type="InterPro" id="IPR036291">
    <property type="entry name" value="NAD(P)-bd_dom_sf"/>
</dbReference>
<dbReference type="FunFam" id="3.40.50.720:FF:000084">
    <property type="entry name" value="Short-chain dehydrogenase reductase"/>
    <property type="match status" value="1"/>
</dbReference>
<dbReference type="STRING" id="446468.Ndas_1180"/>
<dbReference type="SUPFAM" id="SSF51735">
    <property type="entry name" value="NAD(P)-binding Rossmann-fold domains"/>
    <property type="match status" value="1"/>
</dbReference>
<reference evidence="4 5" key="1">
    <citation type="journal article" date="2010" name="Stand. Genomic Sci.">
        <title>Complete genome sequence of Nocardiopsis dassonvillei type strain (IMRU 509).</title>
        <authorList>
            <person name="Sun H."/>
            <person name="Lapidus A."/>
            <person name="Nolan M."/>
            <person name="Lucas S."/>
            <person name="Del Rio T.G."/>
            <person name="Tice H."/>
            <person name="Cheng J.F."/>
            <person name="Tapia R."/>
            <person name="Han C."/>
            <person name="Goodwin L."/>
            <person name="Pitluck S."/>
            <person name="Pagani I."/>
            <person name="Ivanova N."/>
            <person name="Mavromatis K."/>
            <person name="Mikhailova N."/>
            <person name="Pati A."/>
            <person name="Chen A."/>
            <person name="Palaniappan K."/>
            <person name="Land M."/>
            <person name="Hauser L."/>
            <person name="Chang Y.J."/>
            <person name="Jeffries C.D."/>
            <person name="Djao O.D."/>
            <person name="Rohde M."/>
            <person name="Sikorski J."/>
            <person name="Goker M."/>
            <person name="Woyke T."/>
            <person name="Bristow J."/>
            <person name="Eisen J.A."/>
            <person name="Markowitz V."/>
            <person name="Hugenholtz P."/>
            <person name="Kyrpides N.C."/>
            <person name="Klenk H.P."/>
        </authorList>
    </citation>
    <scope>NUCLEOTIDE SEQUENCE [LARGE SCALE GENOMIC DNA]</scope>
    <source>
        <strain evidence="5">ATCC 23218 / DSM 43111 / CIP 107115 / JCM 7437 / KCTC 9190 / NBRC 14626 / NCTC 10488 / NRRL B-5397 / IMRU 509</strain>
    </source>
</reference>
<dbReference type="eggNOG" id="COG1028">
    <property type="taxonomic scope" value="Bacteria"/>
</dbReference>
<dbReference type="HOGENOM" id="CLU_010194_1_3_11"/>
<keyword evidence="2" id="KW-0560">Oxidoreductase</keyword>
<dbReference type="GeneID" id="91489262"/>
<dbReference type="GO" id="GO:0016491">
    <property type="term" value="F:oxidoreductase activity"/>
    <property type="evidence" value="ECO:0007669"/>
    <property type="project" value="UniProtKB-KW"/>
</dbReference>
<keyword evidence="5" id="KW-1185">Reference proteome</keyword>
<feature type="region of interest" description="Disordered" evidence="3">
    <location>
        <begin position="184"/>
        <end position="217"/>
    </location>
</feature>
<dbReference type="Proteomes" id="UP000002219">
    <property type="component" value="Chromosome 1"/>
</dbReference>
<dbReference type="Gene3D" id="3.40.50.720">
    <property type="entry name" value="NAD(P)-binding Rossmann-like Domain"/>
    <property type="match status" value="1"/>
</dbReference>
<dbReference type="AlphaFoldDB" id="D7B200"/>
<dbReference type="Pfam" id="PF13561">
    <property type="entry name" value="adh_short_C2"/>
    <property type="match status" value="1"/>
</dbReference>
<dbReference type="PRINTS" id="PR00081">
    <property type="entry name" value="GDHRDH"/>
</dbReference>
<gene>
    <name evidence="4" type="ordered locus">Ndas_1180</name>
</gene>
<dbReference type="OrthoDB" id="3571370at2"/>
<evidence type="ECO:0000313" key="4">
    <source>
        <dbReference type="EMBL" id="ADH66621.1"/>
    </source>
</evidence>
<dbReference type="PRINTS" id="PR00080">
    <property type="entry name" value="SDRFAMILY"/>
</dbReference>
<dbReference type="InterPro" id="IPR002347">
    <property type="entry name" value="SDR_fam"/>
</dbReference>
<dbReference type="PANTHER" id="PTHR43639:SF1">
    <property type="entry name" value="SHORT-CHAIN DEHYDROGENASE_REDUCTASE FAMILY PROTEIN"/>
    <property type="match status" value="1"/>
</dbReference>
<evidence type="ECO:0000313" key="5">
    <source>
        <dbReference type="Proteomes" id="UP000002219"/>
    </source>
</evidence>
<organism evidence="4 5">
    <name type="scientific">Nocardiopsis dassonvillei (strain ATCC 23218 / DSM 43111 / CIP 107115 / JCM 7437 / KCTC 9190 / NBRC 14626 / NCTC 10488 / NRRL B-5397 / IMRU 509)</name>
    <name type="common">Actinomadura dassonvillei</name>
    <dbReference type="NCBI Taxonomy" id="446468"/>
    <lineage>
        <taxon>Bacteria</taxon>
        <taxon>Bacillati</taxon>
        <taxon>Actinomycetota</taxon>
        <taxon>Actinomycetes</taxon>
        <taxon>Streptosporangiales</taxon>
        <taxon>Nocardiopsidaceae</taxon>
        <taxon>Nocardiopsis</taxon>
    </lineage>
</organism>
<proteinExistence type="inferred from homology"/>
<dbReference type="KEGG" id="nda:Ndas_1180"/>
<protein>
    <submittedName>
        <fullName evidence="4">Short-chain dehydrogenase/reductase SDR</fullName>
    </submittedName>
</protein>
<feature type="compositionally biased region" description="Polar residues" evidence="3">
    <location>
        <begin position="194"/>
        <end position="206"/>
    </location>
</feature>